<dbReference type="EMBL" id="CM010717">
    <property type="protein sequence ID" value="RZC53189.1"/>
    <property type="molecule type" value="Genomic_DNA"/>
</dbReference>
<reference evidence="1 2" key="1">
    <citation type="journal article" date="2018" name="Science">
        <title>The opium poppy genome and morphinan production.</title>
        <authorList>
            <person name="Guo L."/>
            <person name="Winzer T."/>
            <person name="Yang X."/>
            <person name="Li Y."/>
            <person name="Ning Z."/>
            <person name="He Z."/>
            <person name="Teodor R."/>
            <person name="Lu Y."/>
            <person name="Bowser T.A."/>
            <person name="Graham I.A."/>
            <person name="Ye K."/>
        </authorList>
    </citation>
    <scope>NUCLEOTIDE SEQUENCE [LARGE SCALE GENOMIC DNA]</scope>
    <source>
        <strain evidence="2">cv. HN1</strain>
        <tissue evidence="1">Leaves</tissue>
    </source>
</reference>
<evidence type="ECO:0000313" key="2">
    <source>
        <dbReference type="Proteomes" id="UP000316621"/>
    </source>
</evidence>
<dbReference type="Proteomes" id="UP000316621">
    <property type="component" value="Chromosome 3"/>
</dbReference>
<protein>
    <submittedName>
        <fullName evidence="1">Uncharacterized protein</fullName>
    </submittedName>
</protein>
<name>A0A4Y7J0A4_PAPSO</name>
<accession>A0A4Y7J0A4</accession>
<gene>
    <name evidence="1" type="ORF">C5167_012040</name>
</gene>
<proteinExistence type="predicted"/>
<dbReference type="Gramene" id="RZC53189">
    <property type="protein sequence ID" value="RZC53189"/>
    <property type="gene ID" value="C5167_012040"/>
</dbReference>
<evidence type="ECO:0000313" key="1">
    <source>
        <dbReference type="EMBL" id="RZC53189.1"/>
    </source>
</evidence>
<keyword evidence="2" id="KW-1185">Reference proteome</keyword>
<dbReference type="AlphaFoldDB" id="A0A4Y7J0A4"/>
<sequence>MSLSSLILVEYDLRSKEDMILHPQTCFLSFPPTRPDLIIIIVIVVDKTVVYELSFGRTTTAAMTTSREGGTGRNWFHPALSGIRLL</sequence>
<organism evidence="1 2">
    <name type="scientific">Papaver somniferum</name>
    <name type="common">Opium poppy</name>
    <dbReference type="NCBI Taxonomy" id="3469"/>
    <lineage>
        <taxon>Eukaryota</taxon>
        <taxon>Viridiplantae</taxon>
        <taxon>Streptophyta</taxon>
        <taxon>Embryophyta</taxon>
        <taxon>Tracheophyta</taxon>
        <taxon>Spermatophyta</taxon>
        <taxon>Magnoliopsida</taxon>
        <taxon>Ranunculales</taxon>
        <taxon>Papaveraceae</taxon>
        <taxon>Papaveroideae</taxon>
        <taxon>Papaver</taxon>
    </lineage>
</organism>